<feature type="domain" description="HTH arsR-type" evidence="5">
    <location>
        <begin position="1"/>
        <end position="91"/>
    </location>
</feature>
<dbReference type="Proteomes" id="UP000315730">
    <property type="component" value="Unassembled WGS sequence"/>
</dbReference>
<dbReference type="SMART" id="SM00418">
    <property type="entry name" value="HTH_ARSR"/>
    <property type="match status" value="1"/>
</dbReference>
<dbReference type="InterPro" id="IPR011991">
    <property type="entry name" value="ArsR-like_HTH"/>
</dbReference>
<dbReference type="PANTHER" id="PTHR33154:SF33">
    <property type="entry name" value="TRANSCRIPTIONAL REPRESSOR SDPR"/>
    <property type="match status" value="1"/>
</dbReference>
<reference evidence="6 7" key="1">
    <citation type="submission" date="2019-06" db="EMBL/GenBank/DDBJ databases">
        <title>Whole genome shotgun sequence of Kocuria varians NBRC 15358.</title>
        <authorList>
            <person name="Hosoyama A."/>
            <person name="Uohara A."/>
            <person name="Ohji S."/>
            <person name="Ichikawa N."/>
        </authorList>
    </citation>
    <scope>NUCLEOTIDE SEQUENCE [LARGE SCALE GENOMIC DNA]</scope>
    <source>
        <strain evidence="6 7">NBRC 15358</strain>
    </source>
</reference>
<feature type="compositionally biased region" description="Basic and acidic residues" evidence="4">
    <location>
        <begin position="210"/>
        <end position="222"/>
    </location>
</feature>
<evidence type="ECO:0000256" key="3">
    <source>
        <dbReference type="ARBA" id="ARBA00023163"/>
    </source>
</evidence>
<sequence>MSHDAYSALSDPTRRRILEALRGGPRPVGELVTELEVSQPTVSKHLKVLRDAQMVVTRAQGQKRFYSLTAEPLTGVVTWLEDLISAAAETDEARPAVAAPAATEDDAAAPVPAPGERSLPWFTAEVTEITETDEGGVVEPEDEVREGTDEKSVEPRESAVGAQDTPAEEDREASGEDAADEAGGAPEPEEPQVTPASVETGDHAASAARPKVEDDVDPRDGAPRTTSPEAFSAESAEALRPRGGAHRRQSGLLSTLTGFRRRGRGTRRD</sequence>
<evidence type="ECO:0000313" key="6">
    <source>
        <dbReference type="EMBL" id="GEC99029.1"/>
    </source>
</evidence>
<dbReference type="SUPFAM" id="SSF46785">
    <property type="entry name" value="Winged helix' DNA-binding domain"/>
    <property type="match status" value="1"/>
</dbReference>
<keyword evidence="2" id="KW-0238">DNA-binding</keyword>
<dbReference type="InterPro" id="IPR051081">
    <property type="entry name" value="HTH_MetalResp_TranReg"/>
</dbReference>
<evidence type="ECO:0000256" key="4">
    <source>
        <dbReference type="SAM" id="MobiDB-lite"/>
    </source>
</evidence>
<dbReference type="OrthoDB" id="3628603at2"/>
<evidence type="ECO:0000256" key="1">
    <source>
        <dbReference type="ARBA" id="ARBA00023015"/>
    </source>
</evidence>
<dbReference type="STRING" id="1272.GCA_900014985_00689"/>
<evidence type="ECO:0000259" key="5">
    <source>
        <dbReference type="PROSITE" id="PS50987"/>
    </source>
</evidence>
<feature type="compositionally biased region" description="Low complexity" evidence="4">
    <location>
        <begin position="227"/>
        <end position="238"/>
    </location>
</feature>
<evidence type="ECO:0000313" key="7">
    <source>
        <dbReference type="Proteomes" id="UP000315730"/>
    </source>
</evidence>
<feature type="region of interest" description="Disordered" evidence="4">
    <location>
        <begin position="95"/>
        <end position="269"/>
    </location>
</feature>
<dbReference type="InterPro" id="IPR001845">
    <property type="entry name" value="HTH_ArsR_DNA-bd_dom"/>
</dbReference>
<keyword evidence="7" id="KW-1185">Reference proteome</keyword>
<dbReference type="CDD" id="cd00090">
    <property type="entry name" value="HTH_ARSR"/>
    <property type="match status" value="1"/>
</dbReference>
<feature type="compositionally biased region" description="Basic residues" evidence="4">
    <location>
        <begin position="259"/>
        <end position="269"/>
    </location>
</feature>
<dbReference type="PROSITE" id="PS50987">
    <property type="entry name" value="HTH_ARSR_2"/>
    <property type="match status" value="1"/>
</dbReference>
<name>A0A4Y4D4Y3_KOCVA</name>
<dbReference type="InterPro" id="IPR036390">
    <property type="entry name" value="WH_DNA-bd_sf"/>
</dbReference>
<keyword evidence="1" id="KW-0805">Transcription regulation</keyword>
<dbReference type="GO" id="GO:0003677">
    <property type="term" value="F:DNA binding"/>
    <property type="evidence" value="ECO:0007669"/>
    <property type="project" value="UniProtKB-KW"/>
</dbReference>
<evidence type="ECO:0000256" key="2">
    <source>
        <dbReference type="ARBA" id="ARBA00023125"/>
    </source>
</evidence>
<dbReference type="PANTHER" id="PTHR33154">
    <property type="entry name" value="TRANSCRIPTIONAL REGULATOR, ARSR FAMILY"/>
    <property type="match status" value="1"/>
</dbReference>
<dbReference type="Pfam" id="PF01022">
    <property type="entry name" value="HTH_5"/>
    <property type="match status" value="1"/>
</dbReference>
<feature type="compositionally biased region" description="Acidic residues" evidence="4">
    <location>
        <begin position="128"/>
        <end position="144"/>
    </location>
</feature>
<proteinExistence type="predicted"/>
<comment type="caution">
    <text evidence="6">The sequence shown here is derived from an EMBL/GenBank/DDBJ whole genome shotgun (WGS) entry which is preliminary data.</text>
</comment>
<dbReference type="EMBL" id="BJNW01000008">
    <property type="protein sequence ID" value="GEC99029.1"/>
    <property type="molecule type" value="Genomic_DNA"/>
</dbReference>
<dbReference type="InterPro" id="IPR036388">
    <property type="entry name" value="WH-like_DNA-bd_sf"/>
</dbReference>
<dbReference type="AlphaFoldDB" id="A0A4Y4D4Y3"/>
<dbReference type="Gene3D" id="1.10.10.10">
    <property type="entry name" value="Winged helix-like DNA-binding domain superfamily/Winged helix DNA-binding domain"/>
    <property type="match status" value="1"/>
</dbReference>
<feature type="compositionally biased region" description="Basic and acidic residues" evidence="4">
    <location>
        <begin position="145"/>
        <end position="157"/>
    </location>
</feature>
<gene>
    <name evidence="6" type="ORF">KVA01_11840</name>
</gene>
<keyword evidence="3" id="KW-0804">Transcription</keyword>
<dbReference type="GO" id="GO:0003700">
    <property type="term" value="F:DNA-binding transcription factor activity"/>
    <property type="evidence" value="ECO:0007669"/>
    <property type="project" value="InterPro"/>
</dbReference>
<feature type="compositionally biased region" description="Acidic residues" evidence="4">
    <location>
        <begin position="166"/>
        <end position="180"/>
    </location>
</feature>
<dbReference type="PRINTS" id="PR00778">
    <property type="entry name" value="HTHARSR"/>
</dbReference>
<dbReference type="NCBIfam" id="NF033788">
    <property type="entry name" value="HTH_metalloreg"/>
    <property type="match status" value="1"/>
</dbReference>
<organism evidence="6 7">
    <name type="scientific">Kocuria varians</name>
    <name type="common">Micrococcus varians</name>
    <dbReference type="NCBI Taxonomy" id="1272"/>
    <lineage>
        <taxon>Bacteria</taxon>
        <taxon>Bacillati</taxon>
        <taxon>Actinomycetota</taxon>
        <taxon>Actinomycetes</taxon>
        <taxon>Micrococcales</taxon>
        <taxon>Micrococcaceae</taxon>
        <taxon>Kocuria</taxon>
    </lineage>
</organism>
<protein>
    <recommendedName>
        <fullName evidence="5">HTH arsR-type domain-containing protein</fullName>
    </recommendedName>
</protein>
<accession>A0A4Y4D4Y3</accession>
<dbReference type="RefSeq" id="WP_082810240.1">
    <property type="nucleotide sequence ID" value="NZ_BJNW01000008.1"/>
</dbReference>